<organism evidence="1 2">
    <name type="scientific">Pedosphaera parvula (strain Ellin514)</name>
    <dbReference type="NCBI Taxonomy" id="320771"/>
    <lineage>
        <taxon>Bacteria</taxon>
        <taxon>Pseudomonadati</taxon>
        <taxon>Verrucomicrobiota</taxon>
        <taxon>Pedosphaerae</taxon>
        <taxon>Pedosphaerales</taxon>
        <taxon>Pedosphaeraceae</taxon>
        <taxon>Pedosphaera</taxon>
    </lineage>
</organism>
<dbReference type="AlphaFoldDB" id="B9XAR3"/>
<reference evidence="1 2" key="1">
    <citation type="journal article" date="2011" name="J. Bacteriol.">
        <title>Genome sequence of 'Pedosphaera parvula' Ellin514, an aerobic Verrucomicrobial isolate from pasture soil.</title>
        <authorList>
            <person name="Kant R."/>
            <person name="van Passel M.W."/>
            <person name="Sangwan P."/>
            <person name="Palva A."/>
            <person name="Lucas S."/>
            <person name="Copeland A."/>
            <person name="Lapidus A."/>
            <person name="Glavina Del Rio T."/>
            <person name="Dalin E."/>
            <person name="Tice H."/>
            <person name="Bruce D."/>
            <person name="Goodwin L."/>
            <person name="Pitluck S."/>
            <person name="Chertkov O."/>
            <person name="Larimer F.W."/>
            <person name="Land M.L."/>
            <person name="Hauser L."/>
            <person name="Brettin T.S."/>
            <person name="Detter J.C."/>
            <person name="Han S."/>
            <person name="de Vos W.M."/>
            <person name="Janssen P.H."/>
            <person name="Smidt H."/>
        </authorList>
    </citation>
    <scope>NUCLEOTIDE SEQUENCE [LARGE SCALE GENOMIC DNA]</scope>
    <source>
        <strain evidence="1 2">Ellin514</strain>
    </source>
</reference>
<dbReference type="EMBL" id="ABOX02000002">
    <property type="protein sequence ID" value="EEF63098.1"/>
    <property type="molecule type" value="Genomic_DNA"/>
</dbReference>
<protein>
    <submittedName>
        <fullName evidence="1">Uncharacterized protein</fullName>
    </submittedName>
</protein>
<sequence length="34" mass="3874">MSVNIIQEILKTGILKHLFASHHLLEGFHSCVTR</sequence>
<accession>B9XAR3</accession>
<evidence type="ECO:0000313" key="1">
    <source>
        <dbReference type="EMBL" id="EEF63098.1"/>
    </source>
</evidence>
<proteinExistence type="predicted"/>
<name>B9XAR3_PEDPL</name>
<evidence type="ECO:0000313" key="2">
    <source>
        <dbReference type="Proteomes" id="UP000003688"/>
    </source>
</evidence>
<dbReference type="Proteomes" id="UP000003688">
    <property type="component" value="Unassembled WGS sequence"/>
</dbReference>
<dbReference type="STRING" id="320771.Cflav_PD5733"/>
<keyword evidence="2" id="KW-1185">Reference proteome</keyword>
<gene>
    <name evidence="1" type="ORF">Cflav_PD5733</name>
</gene>
<comment type="caution">
    <text evidence="1">The sequence shown here is derived from an EMBL/GenBank/DDBJ whole genome shotgun (WGS) entry which is preliminary data.</text>
</comment>